<feature type="transmembrane region" description="Helical" evidence="6">
    <location>
        <begin position="263"/>
        <end position="286"/>
    </location>
</feature>
<feature type="transmembrane region" description="Helical" evidence="6">
    <location>
        <begin position="192"/>
        <end position="214"/>
    </location>
</feature>
<evidence type="ECO:0000256" key="4">
    <source>
        <dbReference type="ARBA" id="ARBA00022989"/>
    </source>
</evidence>
<comment type="caution">
    <text evidence="7">The sequence shown here is derived from an EMBL/GenBank/DDBJ whole genome shotgun (WGS) entry which is preliminary data.</text>
</comment>
<dbReference type="EMBL" id="JBEGDP010000001">
    <property type="protein sequence ID" value="MEQ7846012.1"/>
    <property type="molecule type" value="Genomic_DNA"/>
</dbReference>
<dbReference type="RefSeq" id="WP_349803624.1">
    <property type="nucleotide sequence ID" value="NZ_JBEGDP010000001.1"/>
</dbReference>
<name>A0ABV1NU38_9ACTN</name>
<evidence type="ECO:0000256" key="6">
    <source>
        <dbReference type="SAM" id="Phobius"/>
    </source>
</evidence>
<dbReference type="PANTHER" id="PTHR30213:SF1">
    <property type="entry name" value="INNER MEMBRANE PROTEIN YHJD"/>
    <property type="match status" value="1"/>
</dbReference>
<organism evidence="7 8">
    <name type="scientific">Nocardioides kribbensis</name>
    <dbReference type="NCBI Taxonomy" id="305517"/>
    <lineage>
        <taxon>Bacteria</taxon>
        <taxon>Bacillati</taxon>
        <taxon>Actinomycetota</taxon>
        <taxon>Actinomycetes</taxon>
        <taxon>Propionibacteriales</taxon>
        <taxon>Nocardioidaceae</taxon>
        <taxon>Nocardioides</taxon>
    </lineage>
</organism>
<evidence type="ECO:0000313" key="8">
    <source>
        <dbReference type="Proteomes" id="UP001482520"/>
    </source>
</evidence>
<gene>
    <name evidence="7" type="ORF">V6R90_01885</name>
</gene>
<keyword evidence="4 6" id="KW-1133">Transmembrane helix</keyword>
<evidence type="ECO:0000256" key="1">
    <source>
        <dbReference type="ARBA" id="ARBA00004651"/>
    </source>
</evidence>
<protein>
    <submittedName>
        <fullName evidence="7">YihY/virulence factor BrkB family protein</fullName>
    </submittedName>
</protein>
<feature type="transmembrane region" description="Helical" evidence="6">
    <location>
        <begin position="153"/>
        <end position="180"/>
    </location>
</feature>
<reference evidence="7 8" key="1">
    <citation type="submission" date="2024-02" db="EMBL/GenBank/DDBJ databases">
        <title>Full genome sequence of Nocardioides kribbensis.</title>
        <authorList>
            <person name="Poletto B.L."/>
            <person name="Silva G."/>
            <person name="Galante D."/>
            <person name="Campos K.R."/>
            <person name="Santos M.B.N."/>
            <person name="Sacchi C.T."/>
        </authorList>
    </citation>
    <scope>NUCLEOTIDE SEQUENCE [LARGE SCALE GENOMIC DNA]</scope>
    <source>
        <strain evidence="7 8">O4R</strain>
    </source>
</reference>
<dbReference type="InterPro" id="IPR017039">
    <property type="entry name" value="Virul_fac_BrkB"/>
</dbReference>
<dbReference type="Pfam" id="PF03631">
    <property type="entry name" value="Virul_fac_BrkB"/>
    <property type="match status" value="1"/>
</dbReference>
<feature type="transmembrane region" description="Helical" evidence="6">
    <location>
        <begin position="46"/>
        <end position="67"/>
    </location>
</feature>
<keyword evidence="5 6" id="KW-0472">Membrane</keyword>
<keyword evidence="2" id="KW-1003">Cell membrane</keyword>
<evidence type="ECO:0000256" key="2">
    <source>
        <dbReference type="ARBA" id="ARBA00022475"/>
    </source>
</evidence>
<feature type="transmembrane region" description="Helical" evidence="6">
    <location>
        <begin position="104"/>
        <end position="124"/>
    </location>
</feature>
<dbReference type="PANTHER" id="PTHR30213">
    <property type="entry name" value="INNER MEMBRANE PROTEIN YHJD"/>
    <property type="match status" value="1"/>
</dbReference>
<keyword evidence="8" id="KW-1185">Reference proteome</keyword>
<sequence>MASVVQRAQDALRGLRRRRPGVDHVLLMQEHYGAVKAGQQAGAVTYFGFLSVFPILALALFVVGYVSQVYPGANQDLREAIDQLLPGLIGQDEGQVSLADIRTFSGWAAVIGLAGVLYSGLGWLSALRDALLVVFETPTRELPGFVVGKLRDLVTLVVLGSVLLLSVAVAGLVSAFSTVILDALGLGEELSWLVRLLTVVFGLAANTVLFYAMFRLLAEPRVPARSLWQGALLGAVVFEALKQLSGVLLAATREQPAAQAFGIALILLVWINYFSRLVLYAAAFAFTTRAARAARVAEPADPVQGPPLASAGALDGTARAGEAAGSRVRPFVAGAATGAAALAVVLRTTKGEDR</sequence>
<evidence type="ECO:0000256" key="5">
    <source>
        <dbReference type="ARBA" id="ARBA00023136"/>
    </source>
</evidence>
<accession>A0ABV1NU38</accession>
<evidence type="ECO:0000256" key="3">
    <source>
        <dbReference type="ARBA" id="ARBA00022692"/>
    </source>
</evidence>
<dbReference type="Proteomes" id="UP001482520">
    <property type="component" value="Unassembled WGS sequence"/>
</dbReference>
<keyword evidence="3 6" id="KW-0812">Transmembrane</keyword>
<comment type="subcellular location">
    <subcellularLocation>
        <location evidence="1">Cell membrane</location>
        <topology evidence="1">Multi-pass membrane protein</topology>
    </subcellularLocation>
</comment>
<evidence type="ECO:0000313" key="7">
    <source>
        <dbReference type="EMBL" id="MEQ7846012.1"/>
    </source>
</evidence>
<proteinExistence type="predicted"/>
<feature type="transmembrane region" description="Helical" evidence="6">
    <location>
        <begin position="226"/>
        <end position="251"/>
    </location>
</feature>